<keyword evidence="3" id="KW-1133">Transmembrane helix</keyword>
<keyword evidence="2" id="KW-0249">Electron transport</keyword>
<evidence type="ECO:0000313" key="5">
    <source>
        <dbReference type="EMBL" id="TCN23100.1"/>
    </source>
</evidence>
<feature type="domain" description="Cytochrome oxidase subunit I profile" evidence="4">
    <location>
        <begin position="16"/>
        <end position="226"/>
    </location>
</feature>
<dbReference type="Proteomes" id="UP000295689">
    <property type="component" value="Unassembled WGS sequence"/>
</dbReference>
<reference evidence="5 6" key="1">
    <citation type="journal article" date="2015" name="Stand. Genomic Sci.">
        <title>Genomic Encyclopedia of Bacterial and Archaeal Type Strains, Phase III: the genomes of soil and plant-associated and newly described type strains.</title>
        <authorList>
            <person name="Whitman W.B."/>
            <person name="Woyke T."/>
            <person name="Klenk H.P."/>
            <person name="Zhou Y."/>
            <person name="Lilburn T.G."/>
            <person name="Beck B.J."/>
            <person name="De Vos P."/>
            <person name="Vandamme P."/>
            <person name="Eisen J.A."/>
            <person name="Garrity G."/>
            <person name="Hugenholtz P."/>
            <person name="Kyrpides N.C."/>
        </authorList>
    </citation>
    <scope>NUCLEOTIDE SEQUENCE [LARGE SCALE GENOMIC DNA]</scope>
    <source>
        <strain evidence="5 6">CV53</strain>
    </source>
</reference>
<keyword evidence="1" id="KW-0813">Transport</keyword>
<gene>
    <name evidence="5" type="ORF">EV146_109259</name>
</gene>
<dbReference type="PROSITE" id="PS50855">
    <property type="entry name" value="COX1"/>
    <property type="match status" value="1"/>
</dbReference>
<feature type="transmembrane region" description="Helical" evidence="3">
    <location>
        <begin position="96"/>
        <end position="118"/>
    </location>
</feature>
<accession>A0A4V2RD20</accession>
<sequence>MNSVSEKIKVDRRDGKLGMAHFYVAFIALAVGGMAGLLQVLVRSGKFQLPAGIGYYQILTVHGVVLGLVLTTFFIIGFQIVAVSRTSGTLTNKQRLAGWTGFWIMTAGTIMAAVMILLNEASVLYTFYAPLQAHALYYLGLTLVIVGSWVDGSVIIMAYAAWRKKNPGKPSPLLTFMSLVNTLMWIIATIGVASTVLFQLLPWSLGLVETVDVAISRTLFWYFGHPWFISGCCQLIWHGM</sequence>
<evidence type="ECO:0000256" key="1">
    <source>
        <dbReference type="ARBA" id="ARBA00022660"/>
    </source>
</evidence>
<protein>
    <submittedName>
        <fullName evidence="5">Cytochrome c/quinol oxidase subunit I</fullName>
    </submittedName>
</protein>
<evidence type="ECO:0000256" key="2">
    <source>
        <dbReference type="ARBA" id="ARBA00022982"/>
    </source>
</evidence>
<feature type="transmembrane region" description="Helical" evidence="3">
    <location>
        <begin position="174"/>
        <end position="199"/>
    </location>
</feature>
<keyword evidence="3" id="KW-0472">Membrane</keyword>
<dbReference type="Gene3D" id="1.20.210.10">
    <property type="entry name" value="Cytochrome c oxidase-like, subunit I domain"/>
    <property type="match status" value="1"/>
</dbReference>
<dbReference type="InterPro" id="IPR023616">
    <property type="entry name" value="Cyt_c_oxase-like_su1_dom"/>
</dbReference>
<name>A0A4V2RD20_9BACI</name>
<evidence type="ECO:0000259" key="4">
    <source>
        <dbReference type="PROSITE" id="PS50855"/>
    </source>
</evidence>
<dbReference type="InterPro" id="IPR000883">
    <property type="entry name" value="Cyt_C_Oxase_1"/>
</dbReference>
<proteinExistence type="predicted"/>
<comment type="caution">
    <text evidence="5">The sequence shown here is derived from an EMBL/GenBank/DDBJ whole genome shotgun (WGS) entry which is preliminary data.</text>
</comment>
<keyword evidence="3" id="KW-0812">Transmembrane</keyword>
<dbReference type="AlphaFoldDB" id="A0A4V2RD20"/>
<evidence type="ECO:0000256" key="3">
    <source>
        <dbReference type="SAM" id="Phobius"/>
    </source>
</evidence>
<keyword evidence="6" id="KW-1185">Reference proteome</keyword>
<feature type="transmembrane region" description="Helical" evidence="3">
    <location>
        <begin position="219"/>
        <end position="237"/>
    </location>
</feature>
<keyword evidence="1" id="KW-0679">Respiratory chain</keyword>
<feature type="transmembrane region" description="Helical" evidence="3">
    <location>
        <begin position="54"/>
        <end position="84"/>
    </location>
</feature>
<dbReference type="Pfam" id="PF00115">
    <property type="entry name" value="COX1"/>
    <property type="match status" value="1"/>
</dbReference>
<dbReference type="GO" id="GO:0016020">
    <property type="term" value="C:membrane"/>
    <property type="evidence" value="ECO:0007669"/>
    <property type="project" value="InterPro"/>
</dbReference>
<feature type="transmembrane region" description="Helical" evidence="3">
    <location>
        <begin position="20"/>
        <end position="42"/>
    </location>
</feature>
<dbReference type="GO" id="GO:0020037">
    <property type="term" value="F:heme binding"/>
    <property type="evidence" value="ECO:0007669"/>
    <property type="project" value="InterPro"/>
</dbReference>
<feature type="transmembrane region" description="Helical" evidence="3">
    <location>
        <begin position="138"/>
        <end position="162"/>
    </location>
</feature>
<dbReference type="GO" id="GO:0004129">
    <property type="term" value="F:cytochrome-c oxidase activity"/>
    <property type="evidence" value="ECO:0007669"/>
    <property type="project" value="InterPro"/>
</dbReference>
<dbReference type="SUPFAM" id="SSF81442">
    <property type="entry name" value="Cytochrome c oxidase subunit I-like"/>
    <property type="match status" value="1"/>
</dbReference>
<organism evidence="5 6">
    <name type="scientific">Mesobacillus foraminis</name>
    <dbReference type="NCBI Taxonomy" id="279826"/>
    <lineage>
        <taxon>Bacteria</taxon>
        <taxon>Bacillati</taxon>
        <taxon>Bacillota</taxon>
        <taxon>Bacilli</taxon>
        <taxon>Bacillales</taxon>
        <taxon>Bacillaceae</taxon>
        <taxon>Mesobacillus</taxon>
    </lineage>
</organism>
<evidence type="ECO:0000313" key="6">
    <source>
        <dbReference type="Proteomes" id="UP000295689"/>
    </source>
</evidence>
<dbReference type="InterPro" id="IPR036927">
    <property type="entry name" value="Cyt_c_oxase-like_su1_sf"/>
</dbReference>
<dbReference type="GO" id="GO:0009060">
    <property type="term" value="P:aerobic respiration"/>
    <property type="evidence" value="ECO:0007669"/>
    <property type="project" value="InterPro"/>
</dbReference>
<dbReference type="EMBL" id="SLVV01000009">
    <property type="protein sequence ID" value="TCN23100.1"/>
    <property type="molecule type" value="Genomic_DNA"/>
</dbReference>